<dbReference type="PANTHER" id="PTHR14889:SF3">
    <property type="entry name" value="TLR ADAPTER INTERACTING WITH SLC15A4 ON THE LYSOSOME"/>
    <property type="match status" value="1"/>
</dbReference>
<feature type="region of interest" description="Disordered" evidence="1">
    <location>
        <begin position="175"/>
        <end position="194"/>
    </location>
</feature>
<organism evidence="2 3">
    <name type="scientific">Salmo salar</name>
    <name type="common">Atlantic salmon</name>
    <dbReference type="NCBI Taxonomy" id="8030"/>
    <lineage>
        <taxon>Eukaryota</taxon>
        <taxon>Metazoa</taxon>
        <taxon>Chordata</taxon>
        <taxon>Craniata</taxon>
        <taxon>Vertebrata</taxon>
        <taxon>Euteleostomi</taxon>
        <taxon>Actinopterygii</taxon>
        <taxon>Neopterygii</taxon>
        <taxon>Teleostei</taxon>
        <taxon>Protacanthopterygii</taxon>
        <taxon>Salmoniformes</taxon>
        <taxon>Salmonidae</taxon>
        <taxon>Salmoninae</taxon>
        <taxon>Salmo</taxon>
    </lineage>
</organism>
<dbReference type="RefSeq" id="XP_014020090.2">
    <property type="nucleotide sequence ID" value="XM_014164615.2"/>
</dbReference>
<sequence length="415" mass="43398">MLCESILWSMTYCSDQERLDPLPPVIEPPTSSVRAGSQPVKAAPLFTLQASPGQPSRKDHSILPRVAQDQRPSRVSAQIQPQGSSLQQALHSQRPHPGRHISPEMEIPGQARSGGDVPFLVPSSCQSICQNYSDLHIGGDQVLPLSDHDGELLPCSDTQADGPFLYSCDVLPAADDSPPDRASEDRPLCPLQGGSGLGSSRWRAGSGRYRSFLLQGCEGPLSNSLLNRYLEHKLLDLYQQYMLESMAREGGCNEGFPSHLLASELLLTSLDQITLQLSREGHLEAGRAKDMVLSCLLRVASGLQSSEISTPLLQISTDLQLPTATAATAAATVTTAVTAATVTTAVTAATSTTAVTAATVTTAVTAATVAAASTSTTIAAGAAAGGLGAPQGPLTSGTAQTTALRNRVVTEVQPT</sequence>
<keyword evidence="2" id="KW-1185">Reference proteome</keyword>
<dbReference type="STRING" id="8030.ENSSSAP00000014985"/>
<proteinExistence type="predicted"/>
<evidence type="ECO:0000313" key="2">
    <source>
        <dbReference type="Proteomes" id="UP001652741"/>
    </source>
</evidence>
<dbReference type="GO" id="GO:0035751">
    <property type="term" value="P:regulation of lysosomal lumen pH"/>
    <property type="evidence" value="ECO:0007669"/>
    <property type="project" value="TreeGrafter"/>
</dbReference>
<dbReference type="Pfam" id="PF15133">
    <property type="entry name" value="TASL"/>
    <property type="match status" value="1"/>
</dbReference>
<protein>
    <submittedName>
        <fullName evidence="3">Uncharacterized protein</fullName>
    </submittedName>
</protein>
<dbReference type="InterPro" id="IPR027869">
    <property type="entry name" value="TASL"/>
</dbReference>
<dbReference type="GO" id="GO:0034121">
    <property type="term" value="P:regulation of toll-like receptor signaling pathway"/>
    <property type="evidence" value="ECO:0007669"/>
    <property type="project" value="InterPro"/>
</dbReference>
<name>A0A1S3NXT9_SALSA</name>
<dbReference type="Proteomes" id="UP001652741">
    <property type="component" value="Chromosome ssa21"/>
</dbReference>
<reference evidence="3" key="1">
    <citation type="submission" date="2025-08" db="UniProtKB">
        <authorList>
            <consortium name="RefSeq"/>
        </authorList>
    </citation>
    <scope>IDENTIFICATION</scope>
</reference>
<dbReference type="AlphaFoldDB" id="A0A1S3NXT9"/>
<feature type="compositionally biased region" description="Basic and acidic residues" evidence="1">
    <location>
        <begin position="178"/>
        <end position="187"/>
    </location>
</feature>
<dbReference type="KEGG" id="sasa:106581993"/>
<feature type="compositionally biased region" description="Polar residues" evidence="1">
    <location>
        <begin position="73"/>
        <end position="91"/>
    </location>
</feature>
<evidence type="ECO:0000313" key="3">
    <source>
        <dbReference type="RefSeq" id="XP_014020090.2"/>
    </source>
</evidence>
<dbReference type="PANTHER" id="PTHR14889">
    <property type="entry name" value="RCG36411"/>
    <property type="match status" value="1"/>
</dbReference>
<feature type="region of interest" description="Disordered" evidence="1">
    <location>
        <begin position="67"/>
        <end position="115"/>
    </location>
</feature>
<dbReference type="GeneID" id="106581993"/>
<evidence type="ECO:0000256" key="1">
    <source>
        <dbReference type="SAM" id="MobiDB-lite"/>
    </source>
</evidence>
<gene>
    <name evidence="3" type="primary">LOC106581993</name>
</gene>
<dbReference type="PaxDb" id="8030-ENSSSAP00000014985"/>
<accession>A0A1S3NXT9</accession>